<dbReference type="PANTHER" id="PTHR37544">
    <property type="entry name" value="SPRAY-RELATED"/>
    <property type="match status" value="1"/>
</dbReference>
<dbReference type="OrthoDB" id="3248909at2759"/>
<dbReference type="InParanoid" id="A0A1J7IT77"/>
<feature type="transmembrane region" description="Helical" evidence="2">
    <location>
        <begin position="174"/>
        <end position="197"/>
    </location>
</feature>
<name>A0A1J7IT77_9PEZI</name>
<feature type="transmembrane region" description="Helical" evidence="2">
    <location>
        <begin position="648"/>
        <end position="667"/>
    </location>
</feature>
<dbReference type="Pfam" id="PF11915">
    <property type="entry name" value="DUF3433"/>
    <property type="match status" value="2"/>
</dbReference>
<keyword evidence="4" id="KW-1185">Reference proteome</keyword>
<dbReference type="PANTHER" id="PTHR37544:SF3">
    <property type="entry name" value="SPRAY"/>
    <property type="match status" value="1"/>
</dbReference>
<accession>A0A1J7IT77</accession>
<sequence length="1268" mass="139459">MGLLGSLVSSRHQDVDRSDSGSDDYFPPPDRLKTIYSGISVTFSTRVTEPPKRRWKPVSIRAPVLVPFILVSLVLGALVEYLAQRSDKEGGLSLAPDADNASAGVILSRYAPTAIAVIYSLTWTWIDLDIRRIQPWLEMSKEEGGTAESTLLLDYPFEFLAFIPVKAWRNKHSLVFLAGTIMMLVFWAVTPLQSAIFGTQSVSIMKQLAASDIAQLGTPEQQLDALDSSILNTAYGITWLRQPFPAFTTATHAFVPFQPMEPKVAILPDETWTAPATSLSTDLKCWPAVVDKTDLSNTFDFDNGQGCKATLAPSSHGRFGNETGIIHTVLYIGYHENAQLDWYLQNPNCSTAASHQFLAIWIAQDTKDMTALFCEPSYWKQSVMVTISADDKTPDESSLIPLGDAEPLGESEFNSTAFEYLIGTGVPPKQMRRDYPRDLKVLEQYPTLSAFNLAWPITNMVGFALGGMNYSVTDLKDDAALHDLFSAAHKKLFSAAIPSLVHSVDVSSSTRQSTVQYTLYGVVVNRPLALTVEILLLVISILATAILRFSYRTDSVLTKDPGRMGATMAVLGDSDTLLKDFAPRDRYGDAALRRSVQGNRYKLVQTATANGDILRIEYTSISENNNASEPDPNTVSGKPMHPQALKPLTGLTFVVTLLAGIIVLLYLKKQETTLGGLPRPTDNFTVLQLLENYVPTIFATLVEPFFVLLNRLLCLLQPFHDLRRGRKPAAKAFETPYTSLPPQLALWQSMRSGHMLLASLCLVSLLANVLAVALGALFNESPVTMGYSRTVQQTLSDTITQAPFQADFGFLPVYDHFYVAAANLSAGTRLSPWTDAEFAYLPFSTTPEAGDNTSSLYQAQTKGFGVDVTCSPFSTSPDLLPYVDYSLHDDGSQSIYFLFPRTDGPVVNCSTIRGLDKSGWLDVSKTSPRGTIAQELVSSLYPSRTFINGTEYLLNDGAFCDRKLVFSWMRIDPANRNGTQSASHMYCVPTWRSATFDVTVDHEGYVLEASQLGDFDDIDSTTRNQTDTVLTTINENIGGGAAVSTTSEMSGPADDDGWHNDTLTRDWMNYFLKLKLNTTNLIDPAQPVPGLNTTFGPVEDLYKMLVANIVGLHSSSLFKSSASPTQIPGTQIVRETRIFMDETAFIISIVILGLMVIVATALYIRESRPFLPRLPSTIGSLLAYVAASQAVKEYTEREKRTRRGEDSTRINVTYSFGKYLGMDGKEHVGVELDPFVAPADDGARVRCRGLFNRSKRKSQPTLAGPDSL</sequence>
<feature type="compositionally biased region" description="Basic and acidic residues" evidence="1">
    <location>
        <begin position="11"/>
        <end position="20"/>
    </location>
</feature>
<keyword evidence="2" id="KW-0812">Transmembrane</keyword>
<keyword evidence="2" id="KW-1133">Transmembrane helix</keyword>
<feature type="transmembrane region" description="Helical" evidence="2">
    <location>
        <begin position="62"/>
        <end position="83"/>
    </location>
</feature>
<evidence type="ECO:0000256" key="2">
    <source>
        <dbReference type="SAM" id="Phobius"/>
    </source>
</evidence>
<feature type="transmembrane region" description="Helical" evidence="2">
    <location>
        <begin position="1144"/>
        <end position="1164"/>
    </location>
</feature>
<organism evidence="3 4">
    <name type="scientific">Coniochaeta ligniaria NRRL 30616</name>
    <dbReference type="NCBI Taxonomy" id="1408157"/>
    <lineage>
        <taxon>Eukaryota</taxon>
        <taxon>Fungi</taxon>
        <taxon>Dikarya</taxon>
        <taxon>Ascomycota</taxon>
        <taxon>Pezizomycotina</taxon>
        <taxon>Sordariomycetes</taxon>
        <taxon>Sordariomycetidae</taxon>
        <taxon>Coniochaetales</taxon>
        <taxon>Coniochaetaceae</taxon>
        <taxon>Coniochaeta</taxon>
    </lineage>
</organism>
<keyword evidence="2" id="KW-0472">Membrane</keyword>
<dbReference type="AlphaFoldDB" id="A0A1J7IT77"/>
<protein>
    <submittedName>
        <fullName evidence="3">Uncharacterized protein</fullName>
    </submittedName>
</protein>
<feature type="transmembrane region" description="Helical" evidence="2">
    <location>
        <begin position="103"/>
        <end position="126"/>
    </location>
</feature>
<evidence type="ECO:0000256" key="1">
    <source>
        <dbReference type="SAM" id="MobiDB-lite"/>
    </source>
</evidence>
<reference evidence="3 4" key="1">
    <citation type="submission" date="2016-10" db="EMBL/GenBank/DDBJ databases">
        <title>Draft genome sequence of Coniochaeta ligniaria NRRL30616, a lignocellulolytic fungus for bioabatement of inhibitors in plant biomass hydrolysates.</title>
        <authorList>
            <consortium name="DOE Joint Genome Institute"/>
            <person name="Jimenez D.J."/>
            <person name="Hector R.E."/>
            <person name="Riley R."/>
            <person name="Sun H."/>
            <person name="Grigoriev I.V."/>
            <person name="Van Elsas J.D."/>
            <person name="Nichols N.N."/>
        </authorList>
    </citation>
    <scope>NUCLEOTIDE SEQUENCE [LARGE SCALE GENOMIC DNA]</scope>
    <source>
        <strain evidence="3 4">NRRL 30616</strain>
    </source>
</reference>
<dbReference type="EMBL" id="KV875097">
    <property type="protein sequence ID" value="OIW30379.1"/>
    <property type="molecule type" value="Genomic_DNA"/>
</dbReference>
<gene>
    <name evidence="3" type="ORF">CONLIGDRAFT_367130</name>
</gene>
<feature type="transmembrane region" description="Helical" evidence="2">
    <location>
        <begin position="528"/>
        <end position="549"/>
    </location>
</feature>
<dbReference type="InterPro" id="IPR021840">
    <property type="entry name" value="DUF3433"/>
</dbReference>
<feature type="transmembrane region" description="Helical" evidence="2">
    <location>
        <begin position="756"/>
        <end position="778"/>
    </location>
</feature>
<proteinExistence type="predicted"/>
<evidence type="ECO:0000313" key="4">
    <source>
        <dbReference type="Proteomes" id="UP000182658"/>
    </source>
</evidence>
<feature type="transmembrane region" description="Helical" evidence="2">
    <location>
        <begin position="693"/>
        <end position="716"/>
    </location>
</feature>
<dbReference type="STRING" id="1408157.A0A1J7IT77"/>
<feature type="region of interest" description="Disordered" evidence="1">
    <location>
        <begin position="1"/>
        <end position="29"/>
    </location>
</feature>
<dbReference type="Proteomes" id="UP000182658">
    <property type="component" value="Unassembled WGS sequence"/>
</dbReference>
<evidence type="ECO:0000313" key="3">
    <source>
        <dbReference type="EMBL" id="OIW30379.1"/>
    </source>
</evidence>